<proteinExistence type="predicted"/>
<dbReference type="PROSITE" id="PS51823">
    <property type="entry name" value="CLU"/>
    <property type="match status" value="1"/>
</dbReference>
<protein>
    <recommendedName>
        <fullName evidence="3">Clu domain-containing protein</fullName>
    </recommendedName>
</protein>
<dbReference type="PANTHER" id="PTHR12601:SF6">
    <property type="entry name" value="CLUSTERED MITOCHONDRIA PROTEIN HOMOLOG"/>
    <property type="match status" value="1"/>
</dbReference>
<dbReference type="InterPro" id="IPR007967">
    <property type="entry name" value="GSKIP_dom"/>
</dbReference>
<dbReference type="CTD" id="6756232"/>
<dbReference type="CDD" id="cd15466">
    <property type="entry name" value="CLU-central"/>
    <property type="match status" value="1"/>
</dbReference>
<organism evidence="4 5">
    <name type="scientific">Trichoplax adhaerens</name>
    <name type="common">Trichoplax reptans</name>
    <dbReference type="NCBI Taxonomy" id="10228"/>
    <lineage>
        <taxon>Eukaryota</taxon>
        <taxon>Metazoa</taxon>
        <taxon>Placozoa</taxon>
        <taxon>Uniplacotomia</taxon>
        <taxon>Trichoplacea</taxon>
        <taxon>Trichoplacidae</taxon>
        <taxon>Trichoplax</taxon>
    </lineage>
</organism>
<dbReference type="STRING" id="10228.B3S4I9"/>
<dbReference type="Gene3D" id="1.25.40.10">
    <property type="entry name" value="Tetratricopeptide repeat domain"/>
    <property type="match status" value="1"/>
</dbReference>
<feature type="compositionally biased region" description="Polar residues" evidence="2">
    <location>
        <begin position="608"/>
        <end position="622"/>
    </location>
</feature>
<dbReference type="AlphaFoldDB" id="B3S4I9"/>
<dbReference type="Pfam" id="PF05303">
    <property type="entry name" value="GSKIP_dom"/>
    <property type="match status" value="1"/>
</dbReference>
<dbReference type="SUPFAM" id="SSF48452">
    <property type="entry name" value="TPR-like"/>
    <property type="match status" value="1"/>
</dbReference>
<dbReference type="EMBL" id="DS985249">
    <property type="protein sequence ID" value="EDV22641.1"/>
    <property type="molecule type" value="Genomic_DNA"/>
</dbReference>
<dbReference type="InterPro" id="IPR025697">
    <property type="entry name" value="CLU_dom"/>
</dbReference>
<dbReference type="Pfam" id="PF13236">
    <property type="entry name" value="CLU"/>
    <property type="match status" value="1"/>
</dbReference>
<accession>B3S4I9</accession>
<dbReference type="PhylomeDB" id="B3S4I9"/>
<dbReference type="eggNOG" id="KOG1839">
    <property type="taxonomic scope" value="Eukaryota"/>
</dbReference>
<dbReference type="Pfam" id="PF12807">
    <property type="entry name" value="eIF3_p135"/>
    <property type="match status" value="1"/>
</dbReference>
<dbReference type="OMA" id="DMAQCMR"/>
<dbReference type="FunFam" id="3.30.2280.10:FF:000002">
    <property type="entry name" value="Clustered mitochondria protein homolog"/>
    <property type="match status" value="1"/>
</dbReference>
<evidence type="ECO:0000313" key="4">
    <source>
        <dbReference type="EMBL" id="EDV22641.1"/>
    </source>
</evidence>
<keyword evidence="1" id="KW-0963">Cytoplasm</keyword>
<dbReference type="OrthoDB" id="1414216at2759"/>
<gene>
    <name evidence="4" type="ORF">TRIADDRAFT_28748</name>
</gene>
<dbReference type="InterPro" id="IPR027523">
    <property type="entry name" value="CLU_prot"/>
</dbReference>
<sequence length="1137" mass="129753">VSTYERLMELRDYISDRPETCDRTCYSLQNVDGVRLDELAVIGKLQDIDDGSLIRLMDEEYNLRDVKIHLRRLRDLLTSFSRVNAYTAQDNMSLTFLSGITEIDIEALKKGSTKESQLDCAPPCYLIPGSATSNGVPLTPLYFNESYQDCLKELSTSGWNPPPPNRKLQGDLMYVNVETLEGETYNITASITGFFVNRTKDHIFNPAPSSEFPLSHTLAGLLNRISPLFKKNFLILQKVSLKTNPLELVPTPYQVFPWAVPKLDHGYDKQRAEDYSFARVGYEEHLAGQLRDWNDDFQSAKEMPTETIQEKIERDRTIFRVNTDFVAVATKGAIAVVDGNVVAMNPAEPERLRLYIWNNIFFSFAVDCRDQYKQLGGDIAAYRAAGQDVHAIDFVQKLDVDGLHTLETAVIDYCGRRIIAQSLIPGILNRSQENSVIYGSIDSGLTIAADEVFIEQLKKYSQLFRVRPISVVDKFDQDVKIWSSIELKGILGYDRRRYIVDLIKTLPIDVNFIEANESNHDDKPRKYFPLNHGHCLSRLRRELVEAFIAGRYMLYWRLVAIYSYADQQKQFKDKDGVDQHGNEALSELPVESLPSTEEIKEGGKNELSDSNGPNEGQNQSTKKAAAAVGSYSSTELDIRFNPDLFTPNIKFSESESEALGKDKSLAHDAAKFLVESIIPKTVQAVIFNLTSPVDGNSFKDVLHQRGINIRYIGYIASLIANTPELSYVYKLCLTEMITRIAKRTFKELIRRTSFRVLSCAISHFLNCFLLRPSKKKKNRKKHTKPHNLAQDKSDLRWISLSPEDLWKQISSEISTYFGYEIPQIQSDNIPGQYLAKLQRISVLRAFCMQTGVQVVLREYIFDNKKVLTFNDDDIVNIIPRVKHLNPKHCKFYLYLYFFMIYSYITGLIQEALDVLIEALAIFQQVYGPLHPDVFAFLEKFTRLFYSQAVCFQKKATIVSERLFGVDSQETIIAYVHLSLYCHAAGQKRVALRLMYRARYLTCLVFGEDHPDMATIDSNIGLILFATENSQNAIQFLINALEIQQRYYGDDSINAAISHHLLAIVKSTACDFRSAMHHEKQVFNIYNGKFGEKDDRTKESSEFLNRLTGQAVVMQKKVALYCDLHCTTLPMLYCNIFS</sequence>
<evidence type="ECO:0000256" key="2">
    <source>
        <dbReference type="SAM" id="MobiDB-lite"/>
    </source>
</evidence>
<dbReference type="FunCoup" id="B3S4I9">
    <property type="interactions" value="1421"/>
</dbReference>
<dbReference type="InterPro" id="IPR011990">
    <property type="entry name" value="TPR-like_helical_dom_sf"/>
</dbReference>
<dbReference type="KEGG" id="tad:TRIADDRAFT_28748"/>
<dbReference type="Gene3D" id="3.30.2280.10">
    <property type="entry name" value="Hypothetical protein (hspc210)"/>
    <property type="match status" value="1"/>
</dbReference>
<evidence type="ECO:0000256" key="1">
    <source>
        <dbReference type="ARBA" id="ARBA00022490"/>
    </source>
</evidence>
<dbReference type="InterPro" id="IPR023231">
    <property type="entry name" value="GSKIP_dom_sf"/>
</dbReference>
<name>B3S4I9_TRIAD</name>
<keyword evidence="5" id="KW-1185">Reference proteome</keyword>
<dbReference type="Pfam" id="PF13424">
    <property type="entry name" value="TPR_12"/>
    <property type="match status" value="1"/>
</dbReference>
<evidence type="ECO:0000259" key="3">
    <source>
        <dbReference type="PROSITE" id="PS51823"/>
    </source>
</evidence>
<dbReference type="SUPFAM" id="SSF103107">
    <property type="entry name" value="Hypothetical protein c14orf129, hspc210"/>
    <property type="match status" value="1"/>
</dbReference>
<feature type="compositionally biased region" description="Basic and acidic residues" evidence="2">
    <location>
        <begin position="597"/>
        <end position="607"/>
    </location>
</feature>
<dbReference type="Proteomes" id="UP000009022">
    <property type="component" value="Unassembled WGS sequence"/>
</dbReference>
<dbReference type="GO" id="GO:0005737">
    <property type="term" value="C:cytoplasm"/>
    <property type="evidence" value="ECO:0000318"/>
    <property type="project" value="GO_Central"/>
</dbReference>
<dbReference type="GeneID" id="6756232"/>
<reference evidence="4 5" key="1">
    <citation type="journal article" date="2008" name="Nature">
        <title>The Trichoplax genome and the nature of placozoans.</title>
        <authorList>
            <person name="Srivastava M."/>
            <person name="Begovic E."/>
            <person name="Chapman J."/>
            <person name="Putnam N.H."/>
            <person name="Hellsten U."/>
            <person name="Kawashima T."/>
            <person name="Kuo A."/>
            <person name="Mitros T."/>
            <person name="Salamov A."/>
            <person name="Carpenter M.L."/>
            <person name="Signorovitch A.Y."/>
            <person name="Moreno M.A."/>
            <person name="Kamm K."/>
            <person name="Grimwood J."/>
            <person name="Schmutz J."/>
            <person name="Shapiro H."/>
            <person name="Grigoriev I.V."/>
            <person name="Buss L.W."/>
            <person name="Schierwater B."/>
            <person name="Dellaporta S.L."/>
            <person name="Rokhsar D.S."/>
        </authorList>
    </citation>
    <scope>NUCLEOTIDE SEQUENCE [LARGE SCALE GENOMIC DNA]</scope>
    <source>
        <strain evidence="4 5">Grell-BS-1999</strain>
    </source>
</reference>
<evidence type="ECO:0000313" key="5">
    <source>
        <dbReference type="Proteomes" id="UP000009022"/>
    </source>
</evidence>
<feature type="region of interest" description="Disordered" evidence="2">
    <location>
        <begin position="573"/>
        <end position="626"/>
    </location>
</feature>
<dbReference type="InterPro" id="IPR028275">
    <property type="entry name" value="CLU_N"/>
</dbReference>
<dbReference type="InParanoid" id="B3S4I9"/>
<dbReference type="GO" id="GO:0003729">
    <property type="term" value="F:mRNA binding"/>
    <property type="evidence" value="ECO:0000318"/>
    <property type="project" value="GO_Central"/>
</dbReference>
<dbReference type="Pfam" id="PF15044">
    <property type="entry name" value="CLU_N"/>
    <property type="match status" value="1"/>
</dbReference>
<dbReference type="GO" id="GO:0048312">
    <property type="term" value="P:intracellular distribution of mitochondria"/>
    <property type="evidence" value="ECO:0000318"/>
    <property type="project" value="GO_Central"/>
</dbReference>
<dbReference type="InterPro" id="IPR033646">
    <property type="entry name" value="CLU-central"/>
</dbReference>
<feature type="domain" description="Clu" evidence="3">
    <location>
        <begin position="271"/>
        <end position="513"/>
    </location>
</feature>
<feature type="non-terminal residue" evidence="4">
    <location>
        <position position="1"/>
    </location>
</feature>
<dbReference type="PANTHER" id="PTHR12601">
    <property type="entry name" value="EUKARYOTIC TRANSLATION INITIATION FACTOR 3 SUBUNIT EIF-3"/>
    <property type="match status" value="1"/>
</dbReference>
<dbReference type="RefSeq" id="XP_002115185.1">
    <property type="nucleotide sequence ID" value="XM_002115149.1"/>
</dbReference>
<dbReference type="HOGENOM" id="CLU_003256_1_0_1"/>